<sequence>MATRQIGTVTHYFGKLGVGIVALTGRVAIGDRLHFLGHGADFQQKIKSMQVDHAAVDTASSRTEVGIRLRKRVREGTKVYKVSGASEGWFAKLKGIFTG</sequence>
<proteinExistence type="predicted"/>
<dbReference type="InterPro" id="IPR009000">
    <property type="entry name" value="Transl_B-barrel_sf"/>
</dbReference>
<name>A0A381XBV4_9ZZZZ</name>
<dbReference type="AlphaFoldDB" id="A0A381XBV4"/>
<reference evidence="1" key="1">
    <citation type="submission" date="2018-05" db="EMBL/GenBank/DDBJ databases">
        <authorList>
            <person name="Lanie J.A."/>
            <person name="Ng W.-L."/>
            <person name="Kazmierczak K.M."/>
            <person name="Andrzejewski T.M."/>
            <person name="Davidsen T.M."/>
            <person name="Wayne K.J."/>
            <person name="Tettelin H."/>
            <person name="Glass J.I."/>
            <person name="Rusch D."/>
            <person name="Podicherti R."/>
            <person name="Tsui H.-C.T."/>
            <person name="Winkler M.E."/>
        </authorList>
    </citation>
    <scope>NUCLEOTIDE SEQUENCE</scope>
</reference>
<accession>A0A381XBV4</accession>
<evidence type="ECO:0000313" key="1">
    <source>
        <dbReference type="EMBL" id="SVA62080.1"/>
    </source>
</evidence>
<dbReference type="Gene3D" id="2.40.30.10">
    <property type="entry name" value="Translation factors"/>
    <property type="match status" value="1"/>
</dbReference>
<gene>
    <name evidence="1" type="ORF">METZ01_LOCUS114934</name>
</gene>
<evidence type="ECO:0008006" key="2">
    <source>
        <dbReference type="Google" id="ProtNLM"/>
    </source>
</evidence>
<organism evidence="1">
    <name type="scientific">marine metagenome</name>
    <dbReference type="NCBI Taxonomy" id="408172"/>
    <lineage>
        <taxon>unclassified sequences</taxon>
        <taxon>metagenomes</taxon>
        <taxon>ecological metagenomes</taxon>
    </lineage>
</organism>
<dbReference type="EMBL" id="UINC01014577">
    <property type="protein sequence ID" value="SVA62080.1"/>
    <property type="molecule type" value="Genomic_DNA"/>
</dbReference>
<dbReference type="SUPFAM" id="SSF50447">
    <property type="entry name" value="Translation proteins"/>
    <property type="match status" value="1"/>
</dbReference>
<protein>
    <recommendedName>
        <fullName evidence="2">Translation elongation factor EFTu-like domain-containing protein</fullName>
    </recommendedName>
</protein>